<reference evidence="1 2" key="1">
    <citation type="submission" date="2021-06" db="EMBL/GenBank/DDBJ databases">
        <title>Caerostris darwini draft genome.</title>
        <authorList>
            <person name="Kono N."/>
            <person name="Arakawa K."/>
        </authorList>
    </citation>
    <scope>NUCLEOTIDE SEQUENCE [LARGE SCALE GENOMIC DNA]</scope>
</reference>
<dbReference type="AlphaFoldDB" id="A0AAV4VY14"/>
<gene>
    <name evidence="1" type="ORF">CDAR_211331</name>
</gene>
<evidence type="ECO:0000313" key="1">
    <source>
        <dbReference type="EMBL" id="GIY75370.1"/>
    </source>
</evidence>
<organism evidence="1 2">
    <name type="scientific">Caerostris darwini</name>
    <dbReference type="NCBI Taxonomy" id="1538125"/>
    <lineage>
        <taxon>Eukaryota</taxon>
        <taxon>Metazoa</taxon>
        <taxon>Ecdysozoa</taxon>
        <taxon>Arthropoda</taxon>
        <taxon>Chelicerata</taxon>
        <taxon>Arachnida</taxon>
        <taxon>Araneae</taxon>
        <taxon>Araneomorphae</taxon>
        <taxon>Entelegynae</taxon>
        <taxon>Araneoidea</taxon>
        <taxon>Araneidae</taxon>
        <taxon>Caerostris</taxon>
    </lineage>
</organism>
<dbReference type="EMBL" id="BPLQ01013858">
    <property type="protein sequence ID" value="GIY75370.1"/>
    <property type="molecule type" value="Genomic_DNA"/>
</dbReference>
<protein>
    <submittedName>
        <fullName evidence="1">Uncharacterized protein</fullName>
    </submittedName>
</protein>
<proteinExistence type="predicted"/>
<name>A0AAV4VY14_9ARAC</name>
<sequence>MKISLQKTSNITSLNRFLLTFMGCEEKWTNEGKKTCITIRSLSERYFTHNAAKMLDAIDLMKVIDTKEIDNQQKKCITCSSITGLTTTRVLS</sequence>
<evidence type="ECO:0000313" key="2">
    <source>
        <dbReference type="Proteomes" id="UP001054837"/>
    </source>
</evidence>
<keyword evidence="2" id="KW-1185">Reference proteome</keyword>
<accession>A0AAV4VY14</accession>
<comment type="caution">
    <text evidence="1">The sequence shown here is derived from an EMBL/GenBank/DDBJ whole genome shotgun (WGS) entry which is preliminary data.</text>
</comment>
<dbReference type="Proteomes" id="UP001054837">
    <property type="component" value="Unassembled WGS sequence"/>
</dbReference>